<accession>A0A8T4C892</accession>
<comment type="caution">
    <text evidence="2">The sequence shown here is derived from an EMBL/GenBank/DDBJ whole genome shotgun (WGS) entry which is preliminary data.</text>
</comment>
<keyword evidence="1" id="KW-1133">Transmembrane helix</keyword>
<proteinExistence type="predicted"/>
<evidence type="ECO:0000313" key="3">
    <source>
        <dbReference type="Proteomes" id="UP000774699"/>
    </source>
</evidence>
<evidence type="ECO:0000313" key="2">
    <source>
        <dbReference type="EMBL" id="MBM3282537.1"/>
    </source>
</evidence>
<protein>
    <submittedName>
        <fullName evidence="2">Uncharacterized protein</fullName>
    </submittedName>
</protein>
<sequence>MNNNGQFWSLDIVLAAAIFTLALGLVLSSVELSIFYSQQEKNSRELLSATIAASNLMASQSDTWMQYTPPLCDAFQGGDPSLCSYDISTCSIEPCPIDLGGLIINTRCGPNFDYNYDYTPDYCPGSGPCTPAHFDLRTIIHGWISDNELSVLENCAIDYRAPFRSIQAGIPAYYYTDMNAFLSDGNYLHYLMAKPAANPLFSISRRMLIFPHPKQPDANELRECLDGNCGQYLTDLIVRVWRV</sequence>
<gene>
    <name evidence="2" type="ORF">FJY86_04340</name>
</gene>
<evidence type="ECO:0000256" key="1">
    <source>
        <dbReference type="SAM" id="Phobius"/>
    </source>
</evidence>
<keyword evidence="1" id="KW-0472">Membrane</keyword>
<dbReference type="Proteomes" id="UP000774699">
    <property type="component" value="Unassembled WGS sequence"/>
</dbReference>
<keyword evidence="1" id="KW-0812">Transmembrane</keyword>
<dbReference type="EMBL" id="VGJJ01000042">
    <property type="protein sequence ID" value="MBM3282537.1"/>
    <property type="molecule type" value="Genomic_DNA"/>
</dbReference>
<dbReference type="AlphaFoldDB" id="A0A8T4C892"/>
<feature type="transmembrane region" description="Helical" evidence="1">
    <location>
        <begin position="12"/>
        <end position="36"/>
    </location>
</feature>
<organism evidence="2 3">
    <name type="scientific">Candidatus Iainarchaeum sp</name>
    <dbReference type="NCBI Taxonomy" id="3101447"/>
    <lineage>
        <taxon>Archaea</taxon>
        <taxon>Candidatus Iainarchaeota</taxon>
        <taxon>Candidatus Iainarchaeia</taxon>
        <taxon>Candidatus Iainarchaeales</taxon>
        <taxon>Candidatus Iainarchaeaceae</taxon>
        <taxon>Candidatus Iainarchaeum</taxon>
    </lineage>
</organism>
<name>A0A8T4C892_9ARCH</name>
<reference evidence="2" key="1">
    <citation type="submission" date="2019-03" db="EMBL/GenBank/DDBJ databases">
        <title>Lake Tanganyika Metagenome-Assembled Genomes (MAGs).</title>
        <authorList>
            <person name="Tran P."/>
        </authorList>
    </citation>
    <scope>NUCLEOTIDE SEQUENCE</scope>
    <source>
        <strain evidence="2">M_DeepCast_50m_m2_156</strain>
    </source>
</reference>